<evidence type="ECO:0008006" key="2">
    <source>
        <dbReference type="Google" id="ProtNLM"/>
    </source>
</evidence>
<name>X0VNI5_9ZZZZ</name>
<reference evidence="1" key="1">
    <citation type="journal article" date="2014" name="Front. Microbiol.">
        <title>High frequency of phylogenetically diverse reductive dehalogenase-homologous genes in deep subseafloor sedimentary metagenomes.</title>
        <authorList>
            <person name="Kawai M."/>
            <person name="Futagami T."/>
            <person name="Toyoda A."/>
            <person name="Takaki Y."/>
            <person name="Nishi S."/>
            <person name="Hori S."/>
            <person name="Arai W."/>
            <person name="Tsubouchi T."/>
            <person name="Morono Y."/>
            <person name="Uchiyama I."/>
            <person name="Ito T."/>
            <person name="Fujiyama A."/>
            <person name="Inagaki F."/>
            <person name="Takami H."/>
        </authorList>
    </citation>
    <scope>NUCLEOTIDE SEQUENCE</scope>
    <source>
        <strain evidence="1">Expedition CK06-06</strain>
    </source>
</reference>
<protein>
    <recommendedName>
        <fullName evidence="2">HEPN domain-containing protein</fullName>
    </recommendedName>
</protein>
<gene>
    <name evidence="1" type="ORF">S01H1_34138</name>
</gene>
<evidence type="ECO:0000313" key="1">
    <source>
        <dbReference type="EMBL" id="GAG13993.1"/>
    </source>
</evidence>
<proteinExistence type="predicted"/>
<dbReference type="AlphaFoldDB" id="X0VNI5"/>
<dbReference type="EMBL" id="BARS01021231">
    <property type="protein sequence ID" value="GAG13993.1"/>
    <property type="molecule type" value="Genomic_DNA"/>
</dbReference>
<accession>X0VNI5</accession>
<organism evidence="1">
    <name type="scientific">marine sediment metagenome</name>
    <dbReference type="NCBI Taxonomy" id="412755"/>
    <lineage>
        <taxon>unclassified sequences</taxon>
        <taxon>metagenomes</taxon>
        <taxon>ecological metagenomes</taxon>
    </lineage>
</organism>
<sequence length="55" mass="6416">MEKYSKEFLNKTVKVWQTYSDVPLSSKDAIEITENMTALFNFLINNDQKSKGIEK</sequence>
<comment type="caution">
    <text evidence="1">The sequence shown here is derived from an EMBL/GenBank/DDBJ whole genome shotgun (WGS) entry which is preliminary data.</text>
</comment>